<feature type="domain" description="DNA-directed DNA polymerase family B exonuclease" evidence="15">
    <location>
        <begin position="459"/>
        <end position="700"/>
    </location>
</feature>
<dbReference type="SUPFAM" id="SSF56672">
    <property type="entry name" value="DNA/RNA polymerases"/>
    <property type="match status" value="1"/>
</dbReference>
<reference evidence="18" key="1">
    <citation type="submission" date="2020-11" db="EMBL/GenBank/DDBJ databases">
        <authorList>
            <consortium name="DOE Joint Genome Institute"/>
            <person name="Ahrendt S."/>
            <person name="Riley R."/>
            <person name="Andreopoulos W."/>
            <person name="Labutti K."/>
            <person name="Pangilinan J."/>
            <person name="Ruiz-Duenas F.J."/>
            <person name="Barrasa J.M."/>
            <person name="Sanchez-Garcia M."/>
            <person name="Camarero S."/>
            <person name="Miyauchi S."/>
            <person name="Serrano A."/>
            <person name="Linde D."/>
            <person name="Babiker R."/>
            <person name="Drula E."/>
            <person name="Ayuso-Fernandez I."/>
            <person name="Pacheco R."/>
            <person name="Padilla G."/>
            <person name="Ferreira P."/>
            <person name="Barriuso J."/>
            <person name="Kellner H."/>
            <person name="Castanera R."/>
            <person name="Alfaro M."/>
            <person name="Ramirez L."/>
            <person name="Pisabarro A.G."/>
            <person name="Kuo A."/>
            <person name="Tritt A."/>
            <person name="Lipzen A."/>
            <person name="He G."/>
            <person name="Yan M."/>
            <person name="Ng V."/>
            <person name="Cullen D."/>
            <person name="Martin F."/>
            <person name="Rosso M.-N."/>
            <person name="Henrissat B."/>
            <person name="Hibbett D."/>
            <person name="Martinez A.T."/>
            <person name="Grigoriev I.V."/>
        </authorList>
    </citation>
    <scope>NUCLEOTIDE SEQUENCE</scope>
    <source>
        <strain evidence="18">AH 40177</strain>
    </source>
</reference>
<dbReference type="InterPro" id="IPR006172">
    <property type="entry name" value="DNA-dir_DNA_pol_B"/>
</dbReference>
<dbReference type="GO" id="GO:0003688">
    <property type="term" value="F:DNA replication origin binding"/>
    <property type="evidence" value="ECO:0007669"/>
    <property type="project" value="TreeGrafter"/>
</dbReference>
<keyword evidence="19" id="KW-1185">Reference proteome</keyword>
<name>A0A9P5U7R4_9AGAR</name>
<evidence type="ECO:0000256" key="13">
    <source>
        <dbReference type="SAM" id="MobiDB-lite"/>
    </source>
</evidence>
<evidence type="ECO:0000256" key="1">
    <source>
        <dbReference type="ARBA" id="ARBA00004123"/>
    </source>
</evidence>
<dbReference type="OrthoDB" id="6755010at2759"/>
<dbReference type="GO" id="GO:0005658">
    <property type="term" value="C:alpha DNA polymerase:primase complex"/>
    <property type="evidence" value="ECO:0007669"/>
    <property type="project" value="UniProtKB-ARBA"/>
</dbReference>
<dbReference type="EC" id="2.7.7.7" evidence="12"/>
<comment type="similarity">
    <text evidence="2 12">Belongs to the DNA polymerase type-B family.</text>
</comment>
<dbReference type="SMART" id="SM00486">
    <property type="entry name" value="POLBc"/>
    <property type="match status" value="1"/>
</dbReference>
<dbReference type="Gene3D" id="3.30.420.10">
    <property type="entry name" value="Ribonuclease H-like superfamily/Ribonuclease H"/>
    <property type="match status" value="1"/>
</dbReference>
<dbReference type="Pfam" id="PF12254">
    <property type="entry name" value="DNA_pol_alpha_N"/>
    <property type="match status" value="1"/>
</dbReference>
<evidence type="ECO:0000256" key="4">
    <source>
        <dbReference type="ARBA" id="ARBA00022695"/>
    </source>
</evidence>
<evidence type="ECO:0000256" key="5">
    <source>
        <dbReference type="ARBA" id="ARBA00022705"/>
    </source>
</evidence>
<keyword evidence="9 12" id="KW-0239">DNA-directed DNA polymerase</keyword>
<evidence type="ECO:0000256" key="7">
    <source>
        <dbReference type="ARBA" id="ARBA00022771"/>
    </source>
</evidence>
<keyword evidence="3 12" id="KW-0808">Transferase</keyword>
<dbReference type="Proteomes" id="UP000772434">
    <property type="component" value="Unassembled WGS sequence"/>
</dbReference>
<dbReference type="Gene3D" id="1.10.3200.20">
    <property type="entry name" value="DNA Polymerase alpha, zinc finger"/>
    <property type="match status" value="1"/>
</dbReference>
<feature type="compositionally biased region" description="Basic residues" evidence="13">
    <location>
        <begin position="92"/>
        <end position="110"/>
    </location>
</feature>
<evidence type="ECO:0000256" key="12">
    <source>
        <dbReference type="RuleBase" id="RU000442"/>
    </source>
</evidence>
<keyword evidence="5 12" id="KW-0235">DNA replication</keyword>
<dbReference type="PROSITE" id="PS00116">
    <property type="entry name" value="DNA_POLYMERASE_B"/>
    <property type="match status" value="1"/>
</dbReference>
<dbReference type="GO" id="GO:0006272">
    <property type="term" value="P:leading strand elongation"/>
    <property type="evidence" value="ECO:0007669"/>
    <property type="project" value="TreeGrafter"/>
</dbReference>
<dbReference type="GO" id="GO:1902975">
    <property type="term" value="P:mitotic DNA replication initiation"/>
    <property type="evidence" value="ECO:0007669"/>
    <property type="project" value="InterPro"/>
</dbReference>
<evidence type="ECO:0000256" key="11">
    <source>
        <dbReference type="ARBA" id="ARBA00023242"/>
    </source>
</evidence>
<dbReference type="Pfam" id="PF00136">
    <property type="entry name" value="DNA_pol_B"/>
    <property type="match status" value="1"/>
</dbReference>
<organism evidence="18 19">
    <name type="scientific">Rhodocollybia butyracea</name>
    <dbReference type="NCBI Taxonomy" id="206335"/>
    <lineage>
        <taxon>Eukaryota</taxon>
        <taxon>Fungi</taxon>
        <taxon>Dikarya</taxon>
        <taxon>Basidiomycota</taxon>
        <taxon>Agaricomycotina</taxon>
        <taxon>Agaricomycetes</taxon>
        <taxon>Agaricomycetidae</taxon>
        <taxon>Agaricales</taxon>
        <taxon>Marasmiineae</taxon>
        <taxon>Omphalotaceae</taxon>
        <taxon>Rhodocollybia</taxon>
    </lineage>
</organism>
<evidence type="ECO:0000259" key="14">
    <source>
        <dbReference type="Pfam" id="PF00136"/>
    </source>
</evidence>
<dbReference type="GO" id="GO:0006273">
    <property type="term" value="P:lagging strand elongation"/>
    <property type="evidence" value="ECO:0007669"/>
    <property type="project" value="TreeGrafter"/>
</dbReference>
<comment type="subcellular location">
    <subcellularLocation>
        <location evidence="1">Nucleus</location>
    </subcellularLocation>
</comment>
<dbReference type="GO" id="GO:0008270">
    <property type="term" value="F:zinc ion binding"/>
    <property type="evidence" value="ECO:0007669"/>
    <property type="project" value="UniProtKB-KW"/>
</dbReference>
<dbReference type="SUPFAM" id="SSF53098">
    <property type="entry name" value="Ribonuclease H-like"/>
    <property type="match status" value="1"/>
</dbReference>
<evidence type="ECO:0000313" key="18">
    <source>
        <dbReference type="EMBL" id="KAF9069049.1"/>
    </source>
</evidence>
<dbReference type="GO" id="GO:0003697">
    <property type="term" value="F:single-stranded DNA binding"/>
    <property type="evidence" value="ECO:0007669"/>
    <property type="project" value="TreeGrafter"/>
</dbReference>
<evidence type="ECO:0000313" key="19">
    <source>
        <dbReference type="Proteomes" id="UP000772434"/>
    </source>
</evidence>
<gene>
    <name evidence="18" type="ORF">BDP27DRAFT_1325935</name>
</gene>
<dbReference type="GO" id="GO:0003682">
    <property type="term" value="F:chromatin binding"/>
    <property type="evidence" value="ECO:0007669"/>
    <property type="project" value="TreeGrafter"/>
</dbReference>
<feature type="region of interest" description="Disordered" evidence="13">
    <location>
        <begin position="142"/>
        <end position="232"/>
    </location>
</feature>
<protein>
    <recommendedName>
        <fullName evidence="12">DNA polymerase</fullName>
        <ecNumber evidence="12">2.7.7.7</ecNumber>
    </recommendedName>
</protein>
<evidence type="ECO:0000256" key="3">
    <source>
        <dbReference type="ARBA" id="ARBA00022679"/>
    </source>
</evidence>
<dbReference type="Gene3D" id="1.10.287.690">
    <property type="entry name" value="Helix hairpin bin"/>
    <property type="match status" value="1"/>
</dbReference>
<dbReference type="Gene3D" id="3.30.70.2820">
    <property type="match status" value="1"/>
</dbReference>
<keyword evidence="6" id="KW-0479">Metal-binding</keyword>
<evidence type="ECO:0000256" key="10">
    <source>
        <dbReference type="ARBA" id="ARBA00023125"/>
    </source>
</evidence>
<dbReference type="InterPro" id="IPR042087">
    <property type="entry name" value="DNA_pol_B_thumb"/>
</dbReference>
<dbReference type="NCBIfam" id="TIGR00592">
    <property type="entry name" value="pol2"/>
    <property type="match status" value="1"/>
</dbReference>
<evidence type="ECO:0000259" key="15">
    <source>
        <dbReference type="Pfam" id="PF03104"/>
    </source>
</evidence>
<dbReference type="CDD" id="cd05776">
    <property type="entry name" value="DNA_polB_alpha_exo"/>
    <property type="match status" value="1"/>
</dbReference>
<evidence type="ECO:0000256" key="8">
    <source>
        <dbReference type="ARBA" id="ARBA00022833"/>
    </source>
</evidence>
<dbReference type="PANTHER" id="PTHR45861">
    <property type="entry name" value="DNA POLYMERASE ALPHA CATALYTIC SUBUNIT"/>
    <property type="match status" value="1"/>
</dbReference>
<dbReference type="PANTHER" id="PTHR45861:SF1">
    <property type="entry name" value="DNA POLYMERASE ALPHA CATALYTIC SUBUNIT"/>
    <property type="match status" value="1"/>
</dbReference>
<keyword evidence="11" id="KW-0539">Nucleus</keyword>
<dbReference type="InterPro" id="IPR038256">
    <property type="entry name" value="Pol_alpha_znc_sf"/>
</dbReference>
<proteinExistence type="inferred from homology"/>
<evidence type="ECO:0000259" key="16">
    <source>
        <dbReference type="Pfam" id="PF08996"/>
    </source>
</evidence>
<dbReference type="Pfam" id="PF03104">
    <property type="entry name" value="DNA_pol_B_exo1"/>
    <property type="match status" value="1"/>
</dbReference>
<feature type="domain" description="DNA-directed DNA polymerase family B multifunctional" evidence="14">
    <location>
        <begin position="768"/>
        <end position="1217"/>
    </location>
</feature>
<dbReference type="InterPro" id="IPR012337">
    <property type="entry name" value="RNaseH-like_sf"/>
</dbReference>
<dbReference type="FunFam" id="1.10.287.690:FF:000003">
    <property type="entry name" value="DNA polymerase"/>
    <property type="match status" value="1"/>
</dbReference>
<dbReference type="InterPro" id="IPR023211">
    <property type="entry name" value="DNA_pol_palm_dom_sf"/>
</dbReference>
<accession>A0A9P5U7R4</accession>
<dbReference type="InterPro" id="IPR043502">
    <property type="entry name" value="DNA/RNA_pol_sf"/>
</dbReference>
<feature type="domain" description="DNA polymerase alpha catalytic subunit N-terminal" evidence="17">
    <location>
        <begin position="11"/>
        <end position="72"/>
    </location>
</feature>
<keyword evidence="10 12" id="KW-0238">DNA-binding</keyword>
<dbReference type="PRINTS" id="PR00106">
    <property type="entry name" value="DNAPOLB"/>
</dbReference>
<dbReference type="InterPro" id="IPR006133">
    <property type="entry name" value="DNA-dir_DNA_pol_B_exonuc"/>
</dbReference>
<dbReference type="FunFam" id="3.30.420.10:FF:000036">
    <property type="entry name" value="DNA polymerase"/>
    <property type="match status" value="1"/>
</dbReference>
<dbReference type="FunFam" id="1.10.132.60:FF:000004">
    <property type="entry name" value="DNA polymerase"/>
    <property type="match status" value="1"/>
</dbReference>
<dbReference type="Gene3D" id="3.90.1600.10">
    <property type="entry name" value="Palm domain of DNA polymerase"/>
    <property type="match status" value="1"/>
</dbReference>
<sequence>MSHKSDKLAALAALKRARQGVPREYKEEDDVAIYDEVSEEQYKKIVKGRLQRDDFVEDDGVDGYADNGMEDWSGGEEGNFYSDEEMEEEKKKNKAKKKKAKDSGKSKSKAKPPPPPAVAPSFNDYRKKVTADQENDFMSNIFGELDAIPTKAPVASTSRKRKTSPDTSYNRSDNSSPVPYRSLPADNSSDGLDEFFTSAVPSSDDLDFSSPRKRVKTETSETDEGGLTPATQRLAQVNSFDDIDMDAFMSTDDDDISDHADVQVKPDIKPSNEPTFNAQPSWLAIYDSLSVSNTEDPSLGSLSTSTASSSVKHSDIDALETDGSLHFFWIDYLEHQGELFFVGKLKDKSTGAWISCCVTVKNLERNLFVLSRQKRAEKGEGDDEWYDTDEVPEITDVYSDFDAIRSRRGIKKFKGKFVDREYAFGDPDVPRGKTKWMKVAYAFTDKEIPSDAQSPNIAKIFGTNTSAFELLVLKRKIMGPCWIQIKNPEIDNRGVSWCKLEVIVEDPKDFNPFPDSDDNAPKDTPPLNIMSLSIRTIVNHRENKREVVCVTARTWRDMVIEGTTPPEQLPCTVQTFVRPLDRFPPGFESTAKANAKGLISPMKNERMLLNTLLVAIHKTDPDIIVGHDFLGVSLDVLLHRMRDLKADHWSRIGRFRRSAWPRIGKQGTNIRFLSGRMLCDLSSDAAKSMITSITWSLTEMCKSQLRSDREEIDPDDTASYFDGSIANPDRLMTFVRHCELDAHYHMAIASKVQILPLTKQLTVLAGNSWNKTLNGGRAERNEYILLHEFHRLKFICPDKSWGKKSVVKAEPIEDDPEALKDALKGKGGKKDKYKGGLVLDPRKGLWNSYVLVMDFNSLYPSIIQEYNIDFTTIDKSEVEEIDAGEEGQLALPGSEVPQGVLPRIIATLVNRRKQVKSLMKDRSATAAQLLQWDIKQKAYKLTANSMYGCLGFEYSRFYARQLAALTTHMGREILQHTKELAESMQLDVLYGDTDSLFVNSNATELSEALRISSEFALVVNKRYRKLEIDLDAIFQRLLLLQKKKYAAVKVEAEGETSIEVKGLDMKRREYCQLSKNVSQYVLGRILSGEATEIVVEQIHDYLTSVGENVRGGTCPLDEYVINKRLGKNPEDYPKAEGQPHVQVALKMKAKGGNARAGDIIPYVFCLPEGQEPSKTTQSDRARHRDEVRRGGSGLKIDAEYYLSQQILPPVQRLCEEIEGIDRAHLAECLGLDVNKYRAIYSAGPSEEHIFASFDSLKSDKERYKDVDLFNVKCKNCKSTFAFQPLNNVDCCLRPEGALCPACNAPLLRPSLQVQMETQIRKQLSLFYERWVICSDPTCGFRTRTMGVYGRACLRPGCTNKVAFEYSDEKMYTQLRYYAYLFDGARAVKNAAGTAELESIEALAARHSELMRQMSSCAKKYLDEYAWRWVDMNNLFGTLRLK</sequence>
<dbReference type="CDD" id="cd05532">
    <property type="entry name" value="POLBc_alpha"/>
    <property type="match status" value="1"/>
</dbReference>
<evidence type="ECO:0000256" key="9">
    <source>
        <dbReference type="ARBA" id="ARBA00022932"/>
    </source>
</evidence>
<dbReference type="InterPro" id="IPR006134">
    <property type="entry name" value="DNA-dir_DNA_pol_B_multi_dom"/>
</dbReference>
<dbReference type="InterPro" id="IPR017964">
    <property type="entry name" value="DNA-dir_DNA_pol_B_CS"/>
</dbReference>
<evidence type="ECO:0000256" key="2">
    <source>
        <dbReference type="ARBA" id="ARBA00005755"/>
    </source>
</evidence>
<dbReference type="InterPro" id="IPR024647">
    <property type="entry name" value="DNA_pol_a_cat_su_N"/>
</dbReference>
<dbReference type="EMBL" id="JADNRY010000054">
    <property type="protein sequence ID" value="KAF9069049.1"/>
    <property type="molecule type" value="Genomic_DNA"/>
</dbReference>
<comment type="caution">
    <text evidence="18">The sequence shown here is derived from an EMBL/GenBank/DDBJ whole genome shotgun (WGS) entry which is preliminary data.</text>
</comment>
<keyword evidence="7" id="KW-0863">Zinc-finger</keyword>
<evidence type="ECO:0000259" key="17">
    <source>
        <dbReference type="Pfam" id="PF12254"/>
    </source>
</evidence>
<keyword evidence="4 12" id="KW-0548">Nucleotidyltransferase</keyword>
<dbReference type="InterPro" id="IPR045846">
    <property type="entry name" value="POLBc_alpha"/>
</dbReference>
<dbReference type="Gene3D" id="1.10.132.60">
    <property type="entry name" value="DNA polymerase family B, C-terminal domain"/>
    <property type="match status" value="1"/>
</dbReference>
<feature type="domain" description="Zinc finger DNA-directed DNA polymerase family B alpha" evidence="16">
    <location>
        <begin position="1257"/>
        <end position="1435"/>
    </location>
</feature>
<dbReference type="GO" id="GO:0003887">
    <property type="term" value="F:DNA-directed DNA polymerase activity"/>
    <property type="evidence" value="ECO:0007669"/>
    <property type="project" value="UniProtKB-KW"/>
</dbReference>
<dbReference type="GO" id="GO:0000166">
    <property type="term" value="F:nucleotide binding"/>
    <property type="evidence" value="ECO:0007669"/>
    <property type="project" value="InterPro"/>
</dbReference>
<feature type="region of interest" description="Disordered" evidence="13">
    <location>
        <begin position="56"/>
        <end position="130"/>
    </location>
</feature>
<dbReference type="InterPro" id="IPR015088">
    <property type="entry name" value="Znf_DNA-dir_DNA_pol_B_alpha"/>
</dbReference>
<evidence type="ECO:0000256" key="6">
    <source>
        <dbReference type="ARBA" id="ARBA00022723"/>
    </source>
</evidence>
<dbReference type="Pfam" id="PF08996">
    <property type="entry name" value="zf-DNA_Pol"/>
    <property type="match status" value="1"/>
</dbReference>
<dbReference type="Gene3D" id="6.10.10.100">
    <property type="match status" value="1"/>
</dbReference>
<feature type="compositionally biased region" description="Polar residues" evidence="13">
    <location>
        <begin position="165"/>
        <end position="177"/>
    </location>
</feature>
<dbReference type="InterPro" id="IPR036397">
    <property type="entry name" value="RNaseH_sf"/>
</dbReference>
<keyword evidence="8" id="KW-0862">Zinc</keyword>
<dbReference type="GO" id="GO:0006281">
    <property type="term" value="P:DNA repair"/>
    <property type="evidence" value="ECO:0007669"/>
    <property type="project" value="UniProtKB-ARBA"/>
</dbReference>
<dbReference type="Gene3D" id="2.40.50.730">
    <property type="match status" value="1"/>
</dbReference>
<comment type="catalytic activity">
    <reaction evidence="12">
        <text>DNA(n) + a 2'-deoxyribonucleoside 5'-triphosphate = DNA(n+1) + diphosphate</text>
        <dbReference type="Rhea" id="RHEA:22508"/>
        <dbReference type="Rhea" id="RHEA-COMP:17339"/>
        <dbReference type="Rhea" id="RHEA-COMP:17340"/>
        <dbReference type="ChEBI" id="CHEBI:33019"/>
        <dbReference type="ChEBI" id="CHEBI:61560"/>
        <dbReference type="ChEBI" id="CHEBI:173112"/>
        <dbReference type="EC" id="2.7.7.7"/>
    </reaction>
</comment>